<dbReference type="PROSITE" id="PS51257">
    <property type="entry name" value="PROKAR_LIPOPROTEIN"/>
    <property type="match status" value="1"/>
</dbReference>
<comment type="caution">
    <text evidence="7">The sequence shown here is derived from an EMBL/GenBank/DDBJ whole genome shotgun (WGS) entry which is preliminary data.</text>
</comment>
<evidence type="ECO:0000313" key="7">
    <source>
        <dbReference type="EMBL" id="EPY04692.1"/>
    </source>
</evidence>
<dbReference type="InterPro" id="IPR006059">
    <property type="entry name" value="SBP"/>
</dbReference>
<evidence type="ECO:0000256" key="6">
    <source>
        <dbReference type="SAM" id="Coils"/>
    </source>
</evidence>
<keyword evidence="1" id="KW-1003">Cell membrane</keyword>
<evidence type="ECO:0000256" key="3">
    <source>
        <dbReference type="ARBA" id="ARBA00023136"/>
    </source>
</evidence>
<protein>
    <recommendedName>
        <fullName evidence="9">Extracellular solute-binding protein</fullName>
    </recommendedName>
</protein>
<name>S9SFQ9_PAEAL</name>
<evidence type="ECO:0000313" key="8">
    <source>
        <dbReference type="Proteomes" id="UP000015344"/>
    </source>
</evidence>
<evidence type="ECO:0000256" key="4">
    <source>
        <dbReference type="ARBA" id="ARBA00023139"/>
    </source>
</evidence>
<keyword evidence="6" id="KW-0175">Coiled coil</keyword>
<accession>S9SFQ9</accession>
<dbReference type="PANTHER" id="PTHR43649:SF33">
    <property type="entry name" value="POLYGALACTURONAN_RHAMNOGALACTURONAN-BINDING PROTEIN YTCQ"/>
    <property type="match status" value="1"/>
</dbReference>
<sequence>MASKWKIGVLLLTVVALMSGCLGEKPVLEQLEEGKGKIKVVSYNEDYFYNEYGNYFNIKYPDIEFEVVSYQELDANNQDGEPFDYEEEMDKFIEKNKPDVLLLSDTQFEKYAQNGKLYGLDQIISQEKFDLEGYMPGLIDLIRSKGNGTLYGLAPSFYTNVLYYNRDLFKEHNIEPPRNKMSWQEVIDLSKRFTSIGSGDNQVYGFYQSHGGLRSVVGQIVSSAGLNLFDTKSEKLLINSDGWKKAIKMATDAVRDKSIGNPSSEQRNGGMDEPFFQGKAAMVKQGTWFAQQLRDRPRYDKKLKEINWDIVTAPIDPSSPDESSNVSLSEIYGVAADSTNKRAAWEFVKFVNGPEMAKASARSMNGTIPTRKDYFKEIDGRSTESFYLLKPKLGRYSSGFWDTKAPEKFNEGFMPLVDESLKAVVDNKKTVDEAVAELEAKGQQLLNKAHEEQKAKSKDQK</sequence>
<dbReference type="SUPFAM" id="SSF53850">
    <property type="entry name" value="Periplasmic binding protein-like II"/>
    <property type="match status" value="1"/>
</dbReference>
<gene>
    <name evidence="7" type="ORF">PAALTS15_23765</name>
</gene>
<dbReference type="InterPro" id="IPR050490">
    <property type="entry name" value="Bact_solute-bd_prot1"/>
</dbReference>
<dbReference type="Pfam" id="PF01547">
    <property type="entry name" value="SBP_bac_1"/>
    <property type="match status" value="1"/>
</dbReference>
<dbReference type="PANTHER" id="PTHR43649">
    <property type="entry name" value="ARABINOSE-BINDING PROTEIN-RELATED"/>
    <property type="match status" value="1"/>
</dbReference>
<feature type="coiled-coil region" evidence="6">
    <location>
        <begin position="421"/>
        <end position="455"/>
    </location>
</feature>
<organism evidence="7 8">
    <name type="scientific">Paenibacillus alvei TS-15</name>
    <dbReference type="NCBI Taxonomy" id="1117108"/>
    <lineage>
        <taxon>Bacteria</taxon>
        <taxon>Bacillati</taxon>
        <taxon>Bacillota</taxon>
        <taxon>Bacilli</taxon>
        <taxon>Bacillales</taxon>
        <taxon>Paenibacillaceae</taxon>
        <taxon>Paenibacillus</taxon>
    </lineage>
</organism>
<proteinExistence type="predicted"/>
<dbReference type="AlphaFoldDB" id="S9SFQ9"/>
<keyword evidence="2" id="KW-0732">Signal</keyword>
<dbReference type="EMBL" id="ATMT01000080">
    <property type="protein sequence ID" value="EPY04692.1"/>
    <property type="molecule type" value="Genomic_DNA"/>
</dbReference>
<evidence type="ECO:0000256" key="1">
    <source>
        <dbReference type="ARBA" id="ARBA00022475"/>
    </source>
</evidence>
<dbReference type="Gene3D" id="3.40.190.10">
    <property type="entry name" value="Periplasmic binding protein-like II"/>
    <property type="match status" value="1"/>
</dbReference>
<reference evidence="7 8" key="1">
    <citation type="submission" date="2013-05" db="EMBL/GenBank/DDBJ databases">
        <authorList>
            <person name="Strain E.A."/>
            <person name="Brown E."/>
            <person name="Allard M.W."/>
            <person name="Luo Y.L."/>
        </authorList>
    </citation>
    <scope>NUCLEOTIDE SEQUENCE [LARGE SCALE GENOMIC DNA]</scope>
    <source>
        <strain evidence="7 8">TS-15</strain>
    </source>
</reference>
<keyword evidence="4" id="KW-0564">Palmitate</keyword>
<keyword evidence="3" id="KW-0472">Membrane</keyword>
<dbReference type="eggNOG" id="COG1653">
    <property type="taxonomic scope" value="Bacteria"/>
</dbReference>
<dbReference type="Proteomes" id="UP000015344">
    <property type="component" value="Unassembled WGS sequence"/>
</dbReference>
<dbReference type="RefSeq" id="WP_021261956.1">
    <property type="nucleotide sequence ID" value="NZ_ATMT01000080.1"/>
</dbReference>
<evidence type="ECO:0000256" key="2">
    <source>
        <dbReference type="ARBA" id="ARBA00022729"/>
    </source>
</evidence>
<evidence type="ECO:0000256" key="5">
    <source>
        <dbReference type="ARBA" id="ARBA00023288"/>
    </source>
</evidence>
<evidence type="ECO:0008006" key="9">
    <source>
        <dbReference type="Google" id="ProtNLM"/>
    </source>
</evidence>
<keyword evidence="5" id="KW-0449">Lipoprotein</keyword>
<dbReference type="PATRIC" id="fig|1117108.3.peg.4911"/>